<dbReference type="KEGG" id="dosa:Os06g0192701"/>
<organism evidence="1 2">
    <name type="scientific">Oryza sativa subsp. japonica</name>
    <name type="common">Rice</name>
    <dbReference type="NCBI Taxonomy" id="39947"/>
    <lineage>
        <taxon>Eukaryota</taxon>
        <taxon>Viridiplantae</taxon>
        <taxon>Streptophyta</taxon>
        <taxon>Embryophyta</taxon>
        <taxon>Tracheophyta</taxon>
        <taxon>Spermatophyta</taxon>
        <taxon>Magnoliopsida</taxon>
        <taxon>Liliopsida</taxon>
        <taxon>Poales</taxon>
        <taxon>Poaceae</taxon>
        <taxon>BOP clade</taxon>
        <taxon>Oryzoideae</taxon>
        <taxon>Oryzeae</taxon>
        <taxon>Oryzinae</taxon>
        <taxon>Oryza</taxon>
        <taxon>Oryza sativa</taxon>
    </lineage>
</organism>
<reference evidence="1 2" key="1">
    <citation type="journal article" date="2005" name="Nature">
        <title>The map-based sequence of the rice genome.</title>
        <authorList>
            <consortium name="International rice genome sequencing project (IRGSP)"/>
            <person name="Matsumoto T."/>
            <person name="Wu J."/>
            <person name="Kanamori H."/>
            <person name="Katayose Y."/>
            <person name="Fujisawa M."/>
            <person name="Namiki N."/>
            <person name="Mizuno H."/>
            <person name="Yamamoto K."/>
            <person name="Antonio B.A."/>
            <person name="Baba T."/>
            <person name="Sakata K."/>
            <person name="Nagamura Y."/>
            <person name="Aoki H."/>
            <person name="Arikawa K."/>
            <person name="Arita K."/>
            <person name="Bito T."/>
            <person name="Chiden Y."/>
            <person name="Fujitsuka N."/>
            <person name="Fukunaka R."/>
            <person name="Hamada M."/>
            <person name="Harada C."/>
            <person name="Hayashi A."/>
            <person name="Hijishita S."/>
            <person name="Honda M."/>
            <person name="Hosokawa S."/>
            <person name="Ichikawa Y."/>
            <person name="Idonuma A."/>
            <person name="Iijima M."/>
            <person name="Ikeda M."/>
            <person name="Ikeno M."/>
            <person name="Ito K."/>
            <person name="Ito S."/>
            <person name="Ito T."/>
            <person name="Ito Y."/>
            <person name="Ito Y."/>
            <person name="Iwabuchi A."/>
            <person name="Kamiya K."/>
            <person name="Karasawa W."/>
            <person name="Kurita K."/>
            <person name="Katagiri S."/>
            <person name="Kikuta A."/>
            <person name="Kobayashi H."/>
            <person name="Kobayashi N."/>
            <person name="Machita K."/>
            <person name="Maehara T."/>
            <person name="Masukawa M."/>
            <person name="Mizubayashi T."/>
            <person name="Mukai Y."/>
            <person name="Nagasaki H."/>
            <person name="Nagata Y."/>
            <person name="Naito S."/>
            <person name="Nakashima M."/>
            <person name="Nakama Y."/>
            <person name="Nakamichi Y."/>
            <person name="Nakamura M."/>
            <person name="Meguro A."/>
            <person name="Negishi M."/>
            <person name="Ohta I."/>
            <person name="Ohta T."/>
            <person name="Okamoto M."/>
            <person name="Ono N."/>
            <person name="Saji S."/>
            <person name="Sakaguchi M."/>
            <person name="Sakai K."/>
            <person name="Shibata M."/>
            <person name="Shimokawa T."/>
            <person name="Song J."/>
            <person name="Takazaki Y."/>
            <person name="Terasawa K."/>
            <person name="Tsugane M."/>
            <person name="Tsuji K."/>
            <person name="Ueda S."/>
            <person name="Waki K."/>
            <person name="Yamagata H."/>
            <person name="Yamamoto M."/>
            <person name="Yamamoto S."/>
            <person name="Yamane H."/>
            <person name="Yoshiki S."/>
            <person name="Yoshihara R."/>
            <person name="Yukawa K."/>
            <person name="Zhong H."/>
            <person name="Yano M."/>
            <person name="Yuan Q."/>
            <person name="Ouyang S."/>
            <person name="Liu J."/>
            <person name="Jones K.M."/>
            <person name="Gansberger K."/>
            <person name="Moffat K."/>
            <person name="Hill J."/>
            <person name="Bera J."/>
            <person name="Fadrosh D."/>
            <person name="Jin S."/>
            <person name="Johri S."/>
            <person name="Kim M."/>
            <person name="Overton L."/>
            <person name="Reardon M."/>
            <person name="Tsitrin T."/>
            <person name="Vuong H."/>
            <person name="Weaver B."/>
            <person name="Ciecko A."/>
            <person name="Tallon L."/>
            <person name="Jackson J."/>
            <person name="Pai G."/>
            <person name="Aken S.V."/>
            <person name="Utterback T."/>
            <person name="Reidmuller S."/>
            <person name="Feldblyum T."/>
            <person name="Hsiao J."/>
            <person name="Zismann V."/>
            <person name="Iobst S."/>
            <person name="de Vazeille A.R."/>
            <person name="Buell C.R."/>
            <person name="Ying K."/>
            <person name="Li Y."/>
            <person name="Lu T."/>
            <person name="Huang Y."/>
            <person name="Zhao Q."/>
            <person name="Feng Q."/>
            <person name="Zhang L."/>
            <person name="Zhu J."/>
            <person name="Weng Q."/>
            <person name="Mu J."/>
            <person name="Lu Y."/>
            <person name="Fan D."/>
            <person name="Liu Y."/>
            <person name="Guan J."/>
            <person name="Zhang Y."/>
            <person name="Yu S."/>
            <person name="Liu X."/>
            <person name="Zhang Y."/>
            <person name="Hong G."/>
            <person name="Han B."/>
            <person name="Choisne N."/>
            <person name="Demange N."/>
            <person name="Orjeda G."/>
            <person name="Samain S."/>
            <person name="Cattolico L."/>
            <person name="Pelletier E."/>
            <person name="Couloux A."/>
            <person name="Segurens B."/>
            <person name="Wincker P."/>
            <person name="D'Hont A."/>
            <person name="Scarpelli C."/>
            <person name="Weissenbach J."/>
            <person name="Salanoubat M."/>
            <person name="Quetier F."/>
            <person name="Yu Y."/>
            <person name="Kim H.R."/>
            <person name="Rambo T."/>
            <person name="Currie J."/>
            <person name="Collura K."/>
            <person name="Luo M."/>
            <person name="Yang T."/>
            <person name="Ammiraju J.S.S."/>
            <person name="Engler F."/>
            <person name="Soderlund C."/>
            <person name="Wing R.A."/>
            <person name="Palmer L.E."/>
            <person name="de la Bastide M."/>
            <person name="Spiegel L."/>
            <person name="Nascimento L."/>
            <person name="Zutavern T."/>
            <person name="O'Shaughnessy A."/>
            <person name="Dike S."/>
            <person name="Dedhia N."/>
            <person name="Preston R."/>
            <person name="Balija V."/>
            <person name="McCombie W.R."/>
            <person name="Chow T."/>
            <person name="Chen H."/>
            <person name="Chung M."/>
            <person name="Chen C."/>
            <person name="Shaw J."/>
            <person name="Wu H."/>
            <person name="Hsiao K."/>
            <person name="Chao Y."/>
            <person name="Chu M."/>
            <person name="Cheng C."/>
            <person name="Hour A."/>
            <person name="Lee P."/>
            <person name="Lin S."/>
            <person name="Lin Y."/>
            <person name="Liou J."/>
            <person name="Liu S."/>
            <person name="Hsing Y."/>
            <person name="Raghuvanshi S."/>
            <person name="Mohanty A."/>
            <person name="Bharti A.K."/>
            <person name="Gaur A."/>
            <person name="Gupta V."/>
            <person name="Kumar D."/>
            <person name="Ravi V."/>
            <person name="Vij S."/>
            <person name="Kapur A."/>
            <person name="Khurana P."/>
            <person name="Khurana P."/>
            <person name="Khurana J.P."/>
            <person name="Tyagi A.K."/>
            <person name="Gaikwad K."/>
            <person name="Singh A."/>
            <person name="Dalal V."/>
            <person name="Srivastava S."/>
            <person name="Dixit A."/>
            <person name="Pal A.K."/>
            <person name="Ghazi I.A."/>
            <person name="Yadav M."/>
            <person name="Pandit A."/>
            <person name="Bhargava A."/>
            <person name="Sureshbabu K."/>
            <person name="Batra K."/>
            <person name="Sharma T.R."/>
            <person name="Mohapatra T."/>
            <person name="Singh N.K."/>
            <person name="Messing J."/>
            <person name="Nelson A.B."/>
            <person name="Fuks G."/>
            <person name="Kavchok S."/>
            <person name="Keizer G."/>
            <person name="Linton E."/>
            <person name="Llaca V."/>
            <person name="Song R."/>
            <person name="Tanyolac B."/>
            <person name="Young S."/>
            <person name="Ho-Il K."/>
            <person name="Hahn J.H."/>
            <person name="Sangsakoo G."/>
            <person name="Vanavichit A."/>
            <person name="de Mattos Luiz.A.T."/>
            <person name="Zimmer P.D."/>
            <person name="Malone G."/>
            <person name="Dellagostin O."/>
            <person name="de Oliveira A.C."/>
            <person name="Bevan M."/>
            <person name="Bancroft I."/>
            <person name="Minx P."/>
            <person name="Cordum H."/>
            <person name="Wilson R."/>
            <person name="Cheng Z."/>
            <person name="Jin W."/>
            <person name="Jiang J."/>
            <person name="Leong S.A."/>
            <person name="Iwama H."/>
            <person name="Gojobori T."/>
            <person name="Itoh T."/>
            <person name="Niimura Y."/>
            <person name="Fujii Y."/>
            <person name="Habara T."/>
            <person name="Sakai H."/>
            <person name="Sato Y."/>
            <person name="Wilson G."/>
            <person name="Kumar K."/>
            <person name="McCouch S."/>
            <person name="Juretic N."/>
            <person name="Hoen D."/>
            <person name="Wright S."/>
            <person name="Bruskiewich R."/>
            <person name="Bureau T."/>
            <person name="Miyao A."/>
            <person name="Hirochika H."/>
            <person name="Nishikawa T."/>
            <person name="Kadowaki K."/>
            <person name="Sugiura M."/>
            <person name="Burr B."/>
            <person name="Sasaki T."/>
        </authorList>
    </citation>
    <scope>NUCLEOTIDE SEQUENCE [LARGE SCALE GENOMIC DNA]</scope>
    <source>
        <strain evidence="2">cv. Nipponbare</strain>
    </source>
</reference>
<proteinExistence type="predicted"/>
<protein>
    <submittedName>
        <fullName evidence="1">Os06g0192701 protein</fullName>
    </submittedName>
</protein>
<name>C7J3M0_ORYSJ</name>
<evidence type="ECO:0000313" key="1">
    <source>
        <dbReference type="EMBL" id="BAH93377.1"/>
    </source>
</evidence>
<evidence type="ECO:0000313" key="2">
    <source>
        <dbReference type="Proteomes" id="UP000000763"/>
    </source>
</evidence>
<gene>
    <name evidence="1" type="ordered locus">Os06g0192701</name>
</gene>
<accession>C7J3M0</accession>
<dbReference type="Proteomes" id="UP000000763">
    <property type="component" value="Chromosome 6"/>
</dbReference>
<sequence length="87" mass="9278">MVAVDVLPSGPCACAGKACPVLEFLLVQYRSHASVHDFGVICLPAGRRAPASEWYKTGLCLDILSSSDDDVIVDSKGTCDDFIFQGK</sequence>
<reference evidence="2" key="2">
    <citation type="journal article" date="2008" name="Nucleic Acids Res.">
        <title>The rice annotation project database (RAP-DB): 2008 update.</title>
        <authorList>
            <consortium name="The rice annotation project (RAP)"/>
        </authorList>
    </citation>
    <scope>GENOME REANNOTATION</scope>
    <source>
        <strain evidence="2">cv. Nipponbare</strain>
    </source>
</reference>
<dbReference type="EMBL" id="AP008212">
    <property type="protein sequence ID" value="BAH93377.1"/>
    <property type="molecule type" value="Genomic_DNA"/>
</dbReference>
<dbReference type="AlphaFoldDB" id="C7J3M0"/>